<name>A0ABP0R6U5_9DINO</name>
<reference evidence="2 3" key="1">
    <citation type="submission" date="2024-02" db="EMBL/GenBank/DDBJ databases">
        <authorList>
            <person name="Chen Y."/>
            <person name="Shah S."/>
            <person name="Dougan E. K."/>
            <person name="Thang M."/>
            <person name="Chan C."/>
        </authorList>
    </citation>
    <scope>NUCLEOTIDE SEQUENCE [LARGE SCALE GENOMIC DNA]</scope>
</reference>
<proteinExistence type="predicted"/>
<keyword evidence="3" id="KW-1185">Reference proteome</keyword>
<dbReference type="Proteomes" id="UP001642464">
    <property type="component" value="Unassembled WGS sequence"/>
</dbReference>
<accession>A0ABP0R6U5</accession>
<feature type="region of interest" description="Disordered" evidence="1">
    <location>
        <begin position="1"/>
        <end position="36"/>
    </location>
</feature>
<sequence>MLPRDDRGKKPKALERAPDPTRPKVQVGSGSKDITQEALAEEIQPQAALQATKNRTHL</sequence>
<feature type="compositionally biased region" description="Basic and acidic residues" evidence="1">
    <location>
        <begin position="1"/>
        <end position="22"/>
    </location>
</feature>
<evidence type="ECO:0000256" key="1">
    <source>
        <dbReference type="SAM" id="MobiDB-lite"/>
    </source>
</evidence>
<gene>
    <name evidence="2" type="ORF">SCF082_LOCUS45214</name>
</gene>
<organism evidence="2 3">
    <name type="scientific">Durusdinium trenchii</name>
    <dbReference type="NCBI Taxonomy" id="1381693"/>
    <lineage>
        <taxon>Eukaryota</taxon>
        <taxon>Sar</taxon>
        <taxon>Alveolata</taxon>
        <taxon>Dinophyceae</taxon>
        <taxon>Suessiales</taxon>
        <taxon>Symbiodiniaceae</taxon>
        <taxon>Durusdinium</taxon>
    </lineage>
</organism>
<comment type="caution">
    <text evidence="2">The sequence shown here is derived from an EMBL/GenBank/DDBJ whole genome shotgun (WGS) entry which is preliminary data.</text>
</comment>
<protein>
    <submittedName>
        <fullName evidence="2">Uncharacterized protein</fullName>
    </submittedName>
</protein>
<evidence type="ECO:0000313" key="2">
    <source>
        <dbReference type="EMBL" id="CAK9096302.1"/>
    </source>
</evidence>
<dbReference type="EMBL" id="CAXAMM010040929">
    <property type="protein sequence ID" value="CAK9096302.1"/>
    <property type="molecule type" value="Genomic_DNA"/>
</dbReference>
<evidence type="ECO:0000313" key="3">
    <source>
        <dbReference type="Proteomes" id="UP001642464"/>
    </source>
</evidence>